<feature type="transmembrane region" description="Helical" evidence="1">
    <location>
        <begin position="134"/>
        <end position="159"/>
    </location>
</feature>
<dbReference type="Proteomes" id="UP000176192">
    <property type="component" value="Unassembled WGS sequence"/>
</dbReference>
<protein>
    <recommendedName>
        <fullName evidence="4">Rod shape-determining protein MreD</fullName>
    </recommendedName>
</protein>
<proteinExistence type="predicted"/>
<feature type="transmembrane region" description="Helical" evidence="1">
    <location>
        <begin position="6"/>
        <end position="24"/>
    </location>
</feature>
<evidence type="ECO:0000313" key="2">
    <source>
        <dbReference type="EMBL" id="OGJ02537.1"/>
    </source>
</evidence>
<dbReference type="STRING" id="1801797.A3G06_02185"/>
<keyword evidence="1" id="KW-0812">Transmembrane</keyword>
<evidence type="ECO:0000256" key="1">
    <source>
        <dbReference type="SAM" id="Phobius"/>
    </source>
</evidence>
<dbReference type="AlphaFoldDB" id="A0A1F6Y837"/>
<feature type="transmembrane region" description="Helical" evidence="1">
    <location>
        <begin position="45"/>
        <end position="64"/>
    </location>
</feature>
<keyword evidence="1" id="KW-1133">Transmembrane helix</keyword>
<feature type="transmembrane region" description="Helical" evidence="1">
    <location>
        <begin position="70"/>
        <end position="90"/>
    </location>
</feature>
<accession>A0A1F6Y837</accession>
<gene>
    <name evidence="2" type="ORF">A3G06_02185</name>
</gene>
<name>A0A1F6Y837_9BACT</name>
<keyword evidence="1" id="KW-0472">Membrane</keyword>
<evidence type="ECO:0000313" key="3">
    <source>
        <dbReference type="Proteomes" id="UP000176192"/>
    </source>
</evidence>
<comment type="caution">
    <text evidence="2">The sequence shown here is derived from an EMBL/GenBank/DDBJ whole genome shotgun (WGS) entry which is preliminary data.</text>
</comment>
<evidence type="ECO:0008006" key="4">
    <source>
        <dbReference type="Google" id="ProtNLM"/>
    </source>
</evidence>
<reference evidence="2 3" key="1">
    <citation type="journal article" date="2016" name="Nat. Commun.">
        <title>Thousands of microbial genomes shed light on interconnected biogeochemical processes in an aquifer system.</title>
        <authorList>
            <person name="Anantharaman K."/>
            <person name="Brown C.T."/>
            <person name="Hug L.A."/>
            <person name="Sharon I."/>
            <person name="Castelle C.J."/>
            <person name="Probst A.J."/>
            <person name="Thomas B.C."/>
            <person name="Singh A."/>
            <person name="Wilkins M.J."/>
            <person name="Karaoz U."/>
            <person name="Brodie E.L."/>
            <person name="Williams K.H."/>
            <person name="Hubbard S.S."/>
            <person name="Banfield J.F."/>
        </authorList>
    </citation>
    <scope>NUCLEOTIDE SEQUENCE [LARGE SCALE GENOMIC DNA]</scope>
</reference>
<dbReference type="EMBL" id="MFVV01000041">
    <property type="protein sequence ID" value="OGJ02537.1"/>
    <property type="molecule type" value="Genomic_DNA"/>
</dbReference>
<organism evidence="2 3">
    <name type="scientific">Candidatus Nomurabacteria bacterium RIFCSPLOWO2_12_FULL_46_14</name>
    <dbReference type="NCBI Taxonomy" id="1801797"/>
    <lineage>
        <taxon>Bacteria</taxon>
        <taxon>Candidatus Nomuraibacteriota</taxon>
    </lineage>
</organism>
<dbReference type="Gene3D" id="1.10.1760.20">
    <property type="match status" value="1"/>
</dbReference>
<feature type="transmembrane region" description="Helical" evidence="1">
    <location>
        <begin position="102"/>
        <end position="122"/>
    </location>
</feature>
<sequence>MKKSPTNWFKFSLSLVVFLLVRLIPFRPPNIEPILAAQMPLAGVYGARAGFLFGVLSILFYDIFTQTLGPWSILTAGAYGLLGLGAAFYLRNKKSIRSYVSFAIMGTIFFDAVTMLTGPLFFNQPLLLALTGQISFTALHLLGNISFAVFLSPVIYSLLAPDKNPKITQAVSLINPKII</sequence>